<evidence type="ECO:0000256" key="6">
    <source>
        <dbReference type="ARBA" id="ARBA00023002"/>
    </source>
</evidence>
<dbReference type="InterPro" id="IPR037069">
    <property type="entry name" value="AcylCoA_DH/ox_N_sf"/>
</dbReference>
<dbReference type="Gene3D" id="1.20.140.10">
    <property type="entry name" value="Butyryl-CoA Dehydrogenase, subunit A, domain 3"/>
    <property type="match status" value="1"/>
</dbReference>
<evidence type="ECO:0000259" key="8">
    <source>
        <dbReference type="Pfam" id="PF00441"/>
    </source>
</evidence>
<keyword evidence="4 7" id="KW-0285">Flavoprotein</keyword>
<accession>A0AAD9CU90</accession>
<feature type="domain" description="Acyl-CoA dehydrogenase/oxidase N-terminal" evidence="10">
    <location>
        <begin position="95"/>
        <end position="157"/>
    </location>
</feature>
<evidence type="ECO:0000259" key="9">
    <source>
        <dbReference type="Pfam" id="PF02770"/>
    </source>
</evidence>
<dbReference type="AlphaFoldDB" id="A0AAD9CU90"/>
<keyword evidence="5 7" id="KW-0274">FAD</keyword>
<evidence type="ECO:0000256" key="4">
    <source>
        <dbReference type="ARBA" id="ARBA00022630"/>
    </source>
</evidence>
<feature type="domain" description="Acyl-CoA dehydrogenase/oxidase C-terminal" evidence="8">
    <location>
        <begin position="280"/>
        <end position="431"/>
    </location>
</feature>
<evidence type="ECO:0000259" key="10">
    <source>
        <dbReference type="Pfam" id="PF02771"/>
    </source>
</evidence>
<sequence length="455" mass="49695">MSEQHAVLRYISPGTWALVEPLFSDKGKKVLATLIDFVENDVIPNEELYHSQIPTDPSKRWKSTPPVLETLKSRAKQLGLWNLWLSGGEFQYLAGGQGGGLTNLEYAVMAEIMGHSSIIAAQATNCSAPDTGNMEVLARFGTQQQKDKYLFSLLNGETRSSFSMTEFGIASSDATNLKNTTATISGDKVTLSGHKWWISGAGDPRNAVHIVLAITDPSNPSPHKRYSLVLVEPKQQGVEIVRPMMVMGYDDAPEGHCEVKYNNVKVDVETGIVGGRAGLGRGFEIIQARLGPGRLHHCMRSIGVANRALDLLLLRVTDPVRKTFGKRLHEHGTVVADIAHSRAEIDQARLLVLAAARQIDKHGAKGALKEIGLAKFTVPTVALKVVDRAMQVHGAEGISQDQPLAYMYGSLRTLRYADGPDEVHIQQIGKKELKRAEELRTRAGYKPNAGAKAKL</sequence>
<comment type="cofactor">
    <cofactor evidence="1 7">
        <name>FAD</name>
        <dbReference type="ChEBI" id="CHEBI:57692"/>
    </cofactor>
</comment>
<gene>
    <name evidence="11" type="ORF">DB88DRAFT_498600</name>
</gene>
<dbReference type="Pfam" id="PF02771">
    <property type="entry name" value="Acyl-CoA_dh_N"/>
    <property type="match status" value="1"/>
</dbReference>
<dbReference type="InterPro" id="IPR009075">
    <property type="entry name" value="AcylCo_DH/oxidase_C"/>
</dbReference>
<dbReference type="PANTHER" id="PTHR48083:SF13">
    <property type="entry name" value="ACYL-COA DEHYDROGENASE FAMILY MEMBER 11"/>
    <property type="match status" value="1"/>
</dbReference>
<evidence type="ECO:0000256" key="1">
    <source>
        <dbReference type="ARBA" id="ARBA00001974"/>
    </source>
</evidence>
<protein>
    <submittedName>
        <fullName evidence="11">Acyl-CoA dehydrogenase/oxidase</fullName>
    </submittedName>
</protein>
<reference evidence="11" key="1">
    <citation type="submission" date="2023-02" db="EMBL/GenBank/DDBJ databases">
        <title>Identification and recombinant expression of a fungal hydrolase from Papiliotrema laurentii that hydrolyzes apple cutin and clears colloidal polyester polyurethane.</title>
        <authorList>
            <consortium name="DOE Joint Genome Institute"/>
            <person name="Roman V.A."/>
            <person name="Bojanowski C."/>
            <person name="Crable B.R."/>
            <person name="Wagner D.N."/>
            <person name="Hung C.S."/>
            <person name="Nadeau L.J."/>
            <person name="Schratz L."/>
            <person name="Haridas S."/>
            <person name="Pangilinan J."/>
            <person name="Lipzen A."/>
            <person name="Na H."/>
            <person name="Yan M."/>
            <person name="Ng V."/>
            <person name="Grigoriev I.V."/>
            <person name="Spatafora J.W."/>
            <person name="Barlow D."/>
            <person name="Biffinger J."/>
            <person name="Kelley-Loughnane N."/>
            <person name="Varaljay V.A."/>
            <person name="Crookes-Goodson W.J."/>
        </authorList>
    </citation>
    <scope>NUCLEOTIDE SEQUENCE</scope>
    <source>
        <strain evidence="11">5307AH</strain>
    </source>
</reference>
<dbReference type="SUPFAM" id="SSF47203">
    <property type="entry name" value="Acyl-CoA dehydrogenase C-terminal domain-like"/>
    <property type="match status" value="1"/>
</dbReference>
<evidence type="ECO:0000256" key="3">
    <source>
        <dbReference type="ARBA" id="ARBA00011738"/>
    </source>
</evidence>
<comment type="caution">
    <text evidence="11">The sequence shown here is derived from an EMBL/GenBank/DDBJ whole genome shotgun (WGS) entry which is preliminary data.</text>
</comment>
<feature type="domain" description="Acyl-CoA oxidase/dehydrogenase middle" evidence="9">
    <location>
        <begin position="161"/>
        <end position="264"/>
    </location>
</feature>
<dbReference type="InterPro" id="IPR009100">
    <property type="entry name" value="AcylCoA_DH/oxidase_NM_dom_sf"/>
</dbReference>
<dbReference type="SUPFAM" id="SSF56645">
    <property type="entry name" value="Acyl-CoA dehydrogenase NM domain-like"/>
    <property type="match status" value="1"/>
</dbReference>
<dbReference type="GO" id="GO:0033539">
    <property type="term" value="P:fatty acid beta-oxidation using acyl-CoA dehydrogenase"/>
    <property type="evidence" value="ECO:0007669"/>
    <property type="project" value="TreeGrafter"/>
</dbReference>
<evidence type="ECO:0000256" key="2">
    <source>
        <dbReference type="ARBA" id="ARBA00009347"/>
    </source>
</evidence>
<organism evidence="11 12">
    <name type="scientific">Papiliotrema laurentii</name>
    <name type="common">Cryptococcus laurentii</name>
    <dbReference type="NCBI Taxonomy" id="5418"/>
    <lineage>
        <taxon>Eukaryota</taxon>
        <taxon>Fungi</taxon>
        <taxon>Dikarya</taxon>
        <taxon>Basidiomycota</taxon>
        <taxon>Agaricomycotina</taxon>
        <taxon>Tremellomycetes</taxon>
        <taxon>Tremellales</taxon>
        <taxon>Rhynchogastremaceae</taxon>
        <taxon>Papiliotrema</taxon>
    </lineage>
</organism>
<proteinExistence type="inferred from homology"/>
<dbReference type="GO" id="GO:0005737">
    <property type="term" value="C:cytoplasm"/>
    <property type="evidence" value="ECO:0007669"/>
    <property type="project" value="TreeGrafter"/>
</dbReference>
<dbReference type="InterPro" id="IPR036250">
    <property type="entry name" value="AcylCo_DH-like_C"/>
</dbReference>
<dbReference type="GO" id="GO:0050660">
    <property type="term" value="F:flavin adenine dinucleotide binding"/>
    <property type="evidence" value="ECO:0007669"/>
    <property type="project" value="InterPro"/>
</dbReference>
<dbReference type="Gene3D" id="2.40.110.10">
    <property type="entry name" value="Butyryl-CoA Dehydrogenase, subunit A, domain 2"/>
    <property type="match status" value="1"/>
</dbReference>
<name>A0AAD9CU90_PAPLA</name>
<dbReference type="Proteomes" id="UP001182556">
    <property type="component" value="Unassembled WGS sequence"/>
</dbReference>
<keyword evidence="12" id="KW-1185">Reference proteome</keyword>
<dbReference type="GO" id="GO:0003995">
    <property type="term" value="F:acyl-CoA dehydrogenase activity"/>
    <property type="evidence" value="ECO:0007669"/>
    <property type="project" value="TreeGrafter"/>
</dbReference>
<dbReference type="InterPro" id="IPR013786">
    <property type="entry name" value="AcylCoA_DH/ox_N"/>
</dbReference>
<dbReference type="PANTHER" id="PTHR48083">
    <property type="entry name" value="MEDIUM-CHAIN SPECIFIC ACYL-COA DEHYDROGENASE, MITOCHONDRIAL-RELATED"/>
    <property type="match status" value="1"/>
</dbReference>
<dbReference type="Pfam" id="PF02770">
    <property type="entry name" value="Acyl-CoA_dh_M"/>
    <property type="match status" value="1"/>
</dbReference>
<dbReference type="InterPro" id="IPR006091">
    <property type="entry name" value="Acyl-CoA_Oxase/DH_mid-dom"/>
</dbReference>
<dbReference type="Gene3D" id="1.10.540.10">
    <property type="entry name" value="Acyl-CoA dehydrogenase/oxidase, N-terminal domain"/>
    <property type="match status" value="1"/>
</dbReference>
<keyword evidence="6 7" id="KW-0560">Oxidoreductase</keyword>
<comment type="subunit">
    <text evidence="3">Homodimer.</text>
</comment>
<dbReference type="InterPro" id="IPR046373">
    <property type="entry name" value="Acyl-CoA_Oxase/DH_mid-dom_sf"/>
</dbReference>
<comment type="similarity">
    <text evidence="2 7">Belongs to the acyl-CoA dehydrogenase family.</text>
</comment>
<dbReference type="EMBL" id="JAODAN010000010">
    <property type="protein sequence ID" value="KAK1921620.1"/>
    <property type="molecule type" value="Genomic_DNA"/>
</dbReference>
<evidence type="ECO:0000313" key="12">
    <source>
        <dbReference type="Proteomes" id="UP001182556"/>
    </source>
</evidence>
<evidence type="ECO:0000313" key="11">
    <source>
        <dbReference type="EMBL" id="KAK1921620.1"/>
    </source>
</evidence>
<evidence type="ECO:0000256" key="7">
    <source>
        <dbReference type="RuleBase" id="RU362125"/>
    </source>
</evidence>
<evidence type="ECO:0000256" key="5">
    <source>
        <dbReference type="ARBA" id="ARBA00022827"/>
    </source>
</evidence>
<dbReference type="Pfam" id="PF00441">
    <property type="entry name" value="Acyl-CoA_dh_1"/>
    <property type="match status" value="1"/>
</dbReference>
<dbReference type="InterPro" id="IPR050741">
    <property type="entry name" value="Acyl-CoA_dehydrogenase"/>
</dbReference>